<evidence type="ECO:0000256" key="3">
    <source>
        <dbReference type="ARBA" id="ARBA00023082"/>
    </source>
</evidence>
<keyword evidence="1 6" id="KW-0963">Cytoplasm</keyword>
<feature type="short sequence motif" description="Polymerase core binding" evidence="6">
    <location>
        <begin position="58"/>
        <end position="71"/>
    </location>
</feature>
<protein>
    <recommendedName>
        <fullName evidence="6">RNA polymerase sigma factor SigI</fullName>
    </recommendedName>
</protein>
<dbReference type="GO" id="GO:0006352">
    <property type="term" value="P:DNA-templated transcription initiation"/>
    <property type="evidence" value="ECO:0007669"/>
    <property type="project" value="UniProtKB-UniRule"/>
</dbReference>
<dbReference type="RefSeq" id="WP_283410448.1">
    <property type="nucleotide sequence ID" value="NZ_FXUF01000016.1"/>
</dbReference>
<dbReference type="SUPFAM" id="SSF88946">
    <property type="entry name" value="Sigma2 domain of RNA polymerase sigma factors"/>
    <property type="match status" value="1"/>
</dbReference>
<dbReference type="Gene3D" id="1.10.1740.10">
    <property type="match status" value="1"/>
</dbReference>
<accession>A0AA45WY88</accession>
<dbReference type="GO" id="GO:0005737">
    <property type="term" value="C:cytoplasm"/>
    <property type="evidence" value="ECO:0007669"/>
    <property type="project" value="UniProtKB-SubCell"/>
</dbReference>
<evidence type="ECO:0000256" key="2">
    <source>
        <dbReference type="ARBA" id="ARBA00023015"/>
    </source>
</evidence>
<comment type="activity regulation">
    <text evidence="6">Negatively regulated by the anti-sigma-I factor RsgI.</text>
</comment>
<evidence type="ECO:0000256" key="1">
    <source>
        <dbReference type="ARBA" id="ARBA00022490"/>
    </source>
</evidence>
<dbReference type="InterPro" id="IPR014244">
    <property type="entry name" value="RNA_pol_sigma-I"/>
</dbReference>
<feature type="domain" description="RNA polymerase sigma-70 region 2" evidence="7">
    <location>
        <begin position="32"/>
        <end position="101"/>
    </location>
</feature>
<organism evidence="8 9">
    <name type="scientific">Anoxynatronum buryatiense</name>
    <dbReference type="NCBI Taxonomy" id="489973"/>
    <lineage>
        <taxon>Bacteria</taxon>
        <taxon>Bacillati</taxon>
        <taxon>Bacillota</taxon>
        <taxon>Clostridia</taxon>
        <taxon>Eubacteriales</taxon>
        <taxon>Clostridiaceae</taxon>
        <taxon>Anoxynatronum</taxon>
    </lineage>
</organism>
<comment type="subunit">
    <text evidence="6">Interacts with RsgI.</text>
</comment>
<dbReference type="PANTHER" id="PTHR30385">
    <property type="entry name" value="SIGMA FACTOR F FLAGELLAR"/>
    <property type="match status" value="1"/>
</dbReference>
<comment type="caution">
    <text evidence="8">The sequence shown here is derived from an EMBL/GenBank/DDBJ whole genome shotgun (WGS) entry which is preliminary data.</text>
</comment>
<evidence type="ECO:0000256" key="5">
    <source>
        <dbReference type="ARBA" id="ARBA00023163"/>
    </source>
</evidence>
<dbReference type="HAMAP" id="MF_02064">
    <property type="entry name" value="Sigma70_SigI"/>
    <property type="match status" value="1"/>
</dbReference>
<dbReference type="Proteomes" id="UP001158066">
    <property type="component" value="Unassembled WGS sequence"/>
</dbReference>
<comment type="subcellular location">
    <subcellularLocation>
        <location evidence="6">Cytoplasm</location>
    </subcellularLocation>
</comment>
<comment type="function">
    <text evidence="6">Sigma factors are initiation factors that promote the attachment of RNA polymerase to specific initiation sites and are then released.</text>
</comment>
<evidence type="ECO:0000256" key="6">
    <source>
        <dbReference type="HAMAP-Rule" id="MF_02064"/>
    </source>
</evidence>
<dbReference type="PANTHER" id="PTHR30385:SF6">
    <property type="entry name" value="RNA POLYMERASE SIGMA FACTOR SIGI"/>
    <property type="match status" value="1"/>
</dbReference>
<evidence type="ECO:0000313" key="8">
    <source>
        <dbReference type="EMBL" id="SMP67959.1"/>
    </source>
</evidence>
<proteinExistence type="inferred from homology"/>
<reference evidence="8" key="1">
    <citation type="submission" date="2017-05" db="EMBL/GenBank/DDBJ databases">
        <authorList>
            <person name="Varghese N."/>
            <person name="Submissions S."/>
        </authorList>
    </citation>
    <scope>NUCLEOTIDE SEQUENCE</scope>
    <source>
        <strain evidence="8">Su22</strain>
    </source>
</reference>
<keyword evidence="6" id="KW-0346">Stress response</keyword>
<keyword evidence="5 6" id="KW-0804">Transcription</keyword>
<keyword evidence="9" id="KW-1185">Reference proteome</keyword>
<dbReference type="GO" id="GO:0003677">
    <property type="term" value="F:DNA binding"/>
    <property type="evidence" value="ECO:0007669"/>
    <property type="project" value="UniProtKB-UniRule"/>
</dbReference>
<dbReference type="NCBIfam" id="TIGR02937">
    <property type="entry name" value="sigma70-ECF"/>
    <property type="match status" value="1"/>
</dbReference>
<name>A0AA45WY88_9CLOT</name>
<keyword evidence="3 6" id="KW-0731">Sigma factor</keyword>
<comment type="similarity">
    <text evidence="6">Belongs to the sigma-70 factor family. SigI subfamily.</text>
</comment>
<keyword evidence="4 6" id="KW-0238">DNA-binding</keyword>
<dbReference type="AlphaFoldDB" id="A0AA45WY88"/>
<dbReference type="InterPro" id="IPR014284">
    <property type="entry name" value="RNA_pol_sigma-70_dom"/>
</dbReference>
<evidence type="ECO:0000313" key="9">
    <source>
        <dbReference type="Proteomes" id="UP001158066"/>
    </source>
</evidence>
<dbReference type="InterPro" id="IPR013325">
    <property type="entry name" value="RNA_pol_sigma_r2"/>
</dbReference>
<dbReference type="GO" id="GO:0016987">
    <property type="term" value="F:sigma factor activity"/>
    <property type="evidence" value="ECO:0007669"/>
    <property type="project" value="UniProtKB-UniRule"/>
</dbReference>
<dbReference type="EMBL" id="FXUF01000016">
    <property type="protein sequence ID" value="SMP67959.1"/>
    <property type="molecule type" value="Genomic_DNA"/>
</dbReference>
<keyword evidence="2 6" id="KW-0805">Transcription regulation</keyword>
<dbReference type="InterPro" id="IPR007627">
    <property type="entry name" value="RNA_pol_sigma70_r2"/>
</dbReference>
<evidence type="ECO:0000256" key="4">
    <source>
        <dbReference type="ARBA" id="ARBA00023125"/>
    </source>
</evidence>
<feature type="DNA-binding region" description="H-T-H motif" evidence="6">
    <location>
        <begin position="199"/>
        <end position="218"/>
    </location>
</feature>
<sequence>MPSLLKHIPFGKKLEKRVISAQSGSESERNMLIREYAPFIKKNLSQQLGRYIEEENDDVFSIGLMAFNEAIDHYQLERGSFLPFAATVIRNRAIDHLRKNKGAVNEMPFTALGDEGIEGAAAGQVRVLWRPPPEETLSIQEEMQQLVKRLAQVGLTLDNLVENAPKHEDTRRNAIRIARFLYEQQDLREAALKSGRMPLKRLQQEYGVTKKTVDRSKQFILAVMMILDSDLETMKTYIRSVEEGSK</sequence>
<evidence type="ECO:0000259" key="7">
    <source>
        <dbReference type="Pfam" id="PF04542"/>
    </source>
</evidence>
<gene>
    <name evidence="6" type="primary">sigI</name>
    <name evidence="8" type="ORF">SAMN06296020_11630</name>
</gene>
<dbReference type="PIRSF" id="PIRSF038953">
    <property type="entry name" value="SigI"/>
    <property type="match status" value="1"/>
</dbReference>
<dbReference type="Pfam" id="PF04542">
    <property type="entry name" value="Sigma70_r2"/>
    <property type="match status" value="1"/>
</dbReference>